<gene>
    <name evidence="2" type="ORF">UV66_C0006G0007</name>
</gene>
<protein>
    <submittedName>
        <fullName evidence="2">Uncharacterized protein</fullName>
    </submittedName>
</protein>
<feature type="transmembrane region" description="Helical" evidence="1">
    <location>
        <begin position="312"/>
        <end position="331"/>
    </location>
</feature>
<feature type="transmembrane region" description="Helical" evidence="1">
    <location>
        <begin position="220"/>
        <end position="238"/>
    </location>
</feature>
<comment type="caution">
    <text evidence="2">The sequence shown here is derived from an EMBL/GenBank/DDBJ whole genome shotgun (WGS) entry which is preliminary data.</text>
</comment>
<feature type="transmembrane region" description="Helical" evidence="1">
    <location>
        <begin position="167"/>
        <end position="191"/>
    </location>
</feature>
<feature type="transmembrane region" description="Helical" evidence="1">
    <location>
        <begin position="197"/>
        <end position="213"/>
    </location>
</feature>
<keyword evidence="1" id="KW-1133">Transmembrane helix</keyword>
<reference evidence="2 3" key="1">
    <citation type="journal article" date="2015" name="Nature">
        <title>rRNA introns, odd ribosomes, and small enigmatic genomes across a large radiation of phyla.</title>
        <authorList>
            <person name="Brown C.T."/>
            <person name="Hug L.A."/>
            <person name="Thomas B.C."/>
            <person name="Sharon I."/>
            <person name="Castelle C.J."/>
            <person name="Singh A."/>
            <person name="Wilkins M.J."/>
            <person name="Williams K.H."/>
            <person name="Banfield J.F."/>
        </authorList>
    </citation>
    <scope>NUCLEOTIDE SEQUENCE [LARGE SCALE GENOMIC DNA]</scope>
</reference>
<feature type="transmembrane region" description="Helical" evidence="1">
    <location>
        <begin position="84"/>
        <end position="103"/>
    </location>
</feature>
<evidence type="ECO:0000313" key="2">
    <source>
        <dbReference type="EMBL" id="KKS90254.1"/>
    </source>
</evidence>
<dbReference type="Proteomes" id="UP000034669">
    <property type="component" value="Unassembled WGS sequence"/>
</dbReference>
<evidence type="ECO:0000256" key="1">
    <source>
        <dbReference type="SAM" id="Phobius"/>
    </source>
</evidence>
<keyword evidence="1" id="KW-0812">Transmembrane</keyword>
<feature type="transmembrane region" description="Helical" evidence="1">
    <location>
        <begin position="376"/>
        <end position="393"/>
    </location>
</feature>
<feature type="transmembrane region" description="Helical" evidence="1">
    <location>
        <begin position="523"/>
        <end position="542"/>
    </location>
</feature>
<feature type="transmembrane region" description="Helical" evidence="1">
    <location>
        <begin position="110"/>
        <end position="130"/>
    </location>
</feature>
<keyword evidence="1" id="KW-0472">Membrane</keyword>
<feature type="transmembrane region" description="Helical" evidence="1">
    <location>
        <begin position="351"/>
        <end position="369"/>
    </location>
</feature>
<feature type="transmembrane region" description="Helical" evidence="1">
    <location>
        <begin position="285"/>
        <end position="303"/>
    </location>
</feature>
<feature type="transmembrane region" description="Helical" evidence="1">
    <location>
        <begin position="20"/>
        <end position="38"/>
    </location>
</feature>
<name>A0A0G1CXK1_9BACT</name>
<evidence type="ECO:0000313" key="3">
    <source>
        <dbReference type="Proteomes" id="UP000034669"/>
    </source>
</evidence>
<dbReference type="AlphaFoldDB" id="A0A0G1CXK1"/>
<proteinExistence type="predicted"/>
<organism evidence="2 3">
    <name type="scientific">Candidatus Woesebacteria bacterium GW2011_GWA1_43_12</name>
    <dbReference type="NCBI Taxonomy" id="1618557"/>
    <lineage>
        <taxon>Bacteria</taxon>
        <taxon>Candidatus Woeseibacteriota</taxon>
    </lineage>
</organism>
<sequence length="555" mass="63067">MPGFFVIIVVFNFMNSLKHYILVIAISLLPIVPVFLTSDIPHTHDGPVHLARMAAYYKALADGQILPRWAGDLNYGYGMPLFNFIYHLPYLFSSFFIFLRFSLIDTFKIVLALSFLISGVTMFAFARAFWKDTKKAFLVTIFYQFIPFRIIELWVRGSYGEVYTYALLPLVLYGLTTNRFVLTAVVTALLIISHNSMSLISFGAAALFMMFFSKTNKAKLFNALSLVTGLLLSGFYWLPALLEHRYTYGDLFMKDMYRSHFPPLFNFFIPNFTNRPELQTGGISVQWGIFHVIAVILAILLLFRKKFIKHKPIFFFSLFLIAASLFLMQPISAPLWQNISLLRQFQFPWRLLGLVGLATSLASVSFLAYPLFKKPLIFTVLVVLTIGSTVWYWQPALGFDRVTDESQYWNYPLNTTYFGETDVIWSGGPATKYPKDRIEIIGGQAVVSQFMQNGTVQKLHVSASTPALLVSHTQYFPGWNVTIDGQKTPIEFQNPERRGLITFTTPEGEHNIVVSLGKTKVQLISELVSLSSLSLLVIAFVISTKQSARRDLSQI</sequence>
<feature type="transmembrane region" description="Helical" evidence="1">
    <location>
        <begin position="136"/>
        <end position="155"/>
    </location>
</feature>
<dbReference type="EMBL" id="LCFI01000006">
    <property type="protein sequence ID" value="KKS90254.1"/>
    <property type="molecule type" value="Genomic_DNA"/>
</dbReference>
<accession>A0A0G1CXK1</accession>